<keyword evidence="2" id="KW-0663">Pyridoxal phosphate</keyword>
<dbReference type="Proteomes" id="UP001266305">
    <property type="component" value="Unassembled WGS sequence"/>
</dbReference>
<dbReference type="Gene3D" id="3.40.50.1100">
    <property type="match status" value="1"/>
</dbReference>
<protein>
    <recommendedName>
        <fullName evidence="4">L-serine deaminase</fullName>
    </recommendedName>
    <alternativeName>
        <fullName evidence="5">L-threonine dehydratase</fullName>
    </alternativeName>
</protein>
<dbReference type="PANTHER" id="PTHR48078:SF8">
    <property type="entry name" value="L-SERINE DEHYDRATASE_L-THREONINE DEAMINASE"/>
    <property type="match status" value="1"/>
</dbReference>
<evidence type="ECO:0000259" key="6">
    <source>
        <dbReference type="Pfam" id="PF00291"/>
    </source>
</evidence>
<keyword evidence="3" id="KW-0456">Lyase</keyword>
<evidence type="ECO:0000256" key="1">
    <source>
        <dbReference type="ARBA" id="ARBA00001933"/>
    </source>
</evidence>
<feature type="domain" description="Tryptophan synthase beta chain-like PALP" evidence="6">
    <location>
        <begin position="1"/>
        <end position="74"/>
    </location>
</feature>
<evidence type="ECO:0000256" key="4">
    <source>
        <dbReference type="ARBA" id="ARBA00041766"/>
    </source>
</evidence>
<keyword evidence="8" id="KW-1185">Reference proteome</keyword>
<dbReference type="SUPFAM" id="SSF53686">
    <property type="entry name" value="Tryptophan synthase beta subunit-like PLP-dependent enzymes"/>
    <property type="match status" value="1"/>
</dbReference>
<comment type="caution">
    <text evidence="7">The sequence shown here is derived from an EMBL/GenBank/DDBJ whole genome shotgun (WGS) entry which is preliminary data.</text>
</comment>
<evidence type="ECO:0000256" key="5">
    <source>
        <dbReference type="ARBA" id="ARBA00042605"/>
    </source>
</evidence>
<reference evidence="7 8" key="1">
    <citation type="submission" date="2023-05" db="EMBL/GenBank/DDBJ databases">
        <title>B98-5 Cell Line De Novo Hybrid Assembly: An Optical Mapping Approach.</title>
        <authorList>
            <person name="Kananen K."/>
            <person name="Auerbach J.A."/>
            <person name="Kautto E."/>
            <person name="Blachly J.S."/>
        </authorList>
    </citation>
    <scope>NUCLEOTIDE SEQUENCE [LARGE SCALE GENOMIC DNA]</scope>
    <source>
        <strain evidence="7">B95-8</strain>
        <tissue evidence="7">Cell line</tissue>
    </source>
</reference>
<evidence type="ECO:0000313" key="8">
    <source>
        <dbReference type="Proteomes" id="UP001266305"/>
    </source>
</evidence>
<gene>
    <name evidence="7" type="ORF">P7K49_020321</name>
</gene>
<sequence length="96" mass="10622">MAAAYAARQLGIPATIVVPSTTPALTIERLKNEGATVKVVGELLDEAFELAKALAKNNPGWVYIPPFDDPLIWYVEFKVTWWVWQPPPYIAGQALL</sequence>
<name>A0ABQ9V0V1_SAGOE</name>
<dbReference type="InterPro" id="IPR050147">
    <property type="entry name" value="Ser/Thr_Dehydratase"/>
</dbReference>
<evidence type="ECO:0000256" key="2">
    <source>
        <dbReference type="ARBA" id="ARBA00022898"/>
    </source>
</evidence>
<comment type="cofactor">
    <cofactor evidence="1">
        <name>pyridoxal 5'-phosphate</name>
        <dbReference type="ChEBI" id="CHEBI:597326"/>
    </cofactor>
</comment>
<proteinExistence type="predicted"/>
<dbReference type="EMBL" id="JASSZA010000009">
    <property type="protein sequence ID" value="KAK2102654.1"/>
    <property type="molecule type" value="Genomic_DNA"/>
</dbReference>
<evidence type="ECO:0000313" key="7">
    <source>
        <dbReference type="EMBL" id="KAK2102654.1"/>
    </source>
</evidence>
<evidence type="ECO:0000256" key="3">
    <source>
        <dbReference type="ARBA" id="ARBA00023239"/>
    </source>
</evidence>
<organism evidence="7 8">
    <name type="scientific">Saguinus oedipus</name>
    <name type="common">Cotton-top tamarin</name>
    <name type="synonym">Oedipomidas oedipus</name>
    <dbReference type="NCBI Taxonomy" id="9490"/>
    <lineage>
        <taxon>Eukaryota</taxon>
        <taxon>Metazoa</taxon>
        <taxon>Chordata</taxon>
        <taxon>Craniata</taxon>
        <taxon>Vertebrata</taxon>
        <taxon>Euteleostomi</taxon>
        <taxon>Mammalia</taxon>
        <taxon>Eutheria</taxon>
        <taxon>Euarchontoglires</taxon>
        <taxon>Primates</taxon>
        <taxon>Haplorrhini</taxon>
        <taxon>Platyrrhini</taxon>
        <taxon>Cebidae</taxon>
        <taxon>Callitrichinae</taxon>
        <taxon>Saguinus</taxon>
    </lineage>
</organism>
<dbReference type="InterPro" id="IPR036052">
    <property type="entry name" value="TrpB-like_PALP_sf"/>
</dbReference>
<dbReference type="Pfam" id="PF00291">
    <property type="entry name" value="PALP"/>
    <property type="match status" value="1"/>
</dbReference>
<dbReference type="PANTHER" id="PTHR48078">
    <property type="entry name" value="THREONINE DEHYDRATASE, MITOCHONDRIAL-RELATED"/>
    <property type="match status" value="1"/>
</dbReference>
<accession>A0ABQ9V0V1</accession>
<dbReference type="InterPro" id="IPR001926">
    <property type="entry name" value="TrpB-like_PALP"/>
</dbReference>